<evidence type="ECO:0000313" key="4">
    <source>
        <dbReference type="Proteomes" id="UP000494206"/>
    </source>
</evidence>
<evidence type="ECO:0000256" key="1">
    <source>
        <dbReference type="SAM" id="SignalP"/>
    </source>
</evidence>
<evidence type="ECO:0000259" key="2">
    <source>
        <dbReference type="Pfam" id="PF04155"/>
    </source>
</evidence>
<name>A0A8S1FBS2_9PELO</name>
<evidence type="ECO:0000313" key="3">
    <source>
        <dbReference type="EMBL" id="CAB3409637.1"/>
    </source>
</evidence>
<keyword evidence="1" id="KW-0732">Signal</keyword>
<reference evidence="3 4" key="1">
    <citation type="submission" date="2020-04" db="EMBL/GenBank/DDBJ databases">
        <authorList>
            <person name="Laetsch R D."/>
            <person name="Stevens L."/>
            <person name="Kumar S."/>
            <person name="Blaxter L. M."/>
        </authorList>
    </citation>
    <scope>NUCLEOTIDE SEQUENCE [LARGE SCALE GENOMIC DNA]</scope>
</reference>
<dbReference type="OrthoDB" id="5856083at2759"/>
<gene>
    <name evidence="3" type="ORF">CBOVIS_LOCUS11269</name>
</gene>
<feature type="chain" id="PRO_5035944829" description="Ground-like domain-containing protein" evidence="1">
    <location>
        <begin position="18"/>
        <end position="147"/>
    </location>
</feature>
<organism evidence="3 4">
    <name type="scientific">Caenorhabditis bovis</name>
    <dbReference type="NCBI Taxonomy" id="2654633"/>
    <lineage>
        <taxon>Eukaryota</taxon>
        <taxon>Metazoa</taxon>
        <taxon>Ecdysozoa</taxon>
        <taxon>Nematoda</taxon>
        <taxon>Chromadorea</taxon>
        <taxon>Rhabditida</taxon>
        <taxon>Rhabditina</taxon>
        <taxon>Rhabditomorpha</taxon>
        <taxon>Rhabditoidea</taxon>
        <taxon>Rhabditidae</taxon>
        <taxon>Peloderinae</taxon>
        <taxon>Caenorhabditis</taxon>
    </lineage>
</organism>
<comment type="caution">
    <text evidence="3">The sequence shown here is derived from an EMBL/GenBank/DDBJ whole genome shotgun (WGS) entry which is preliminary data.</text>
</comment>
<dbReference type="Proteomes" id="UP000494206">
    <property type="component" value="Unassembled WGS sequence"/>
</dbReference>
<dbReference type="AlphaFoldDB" id="A0A8S1FBS2"/>
<proteinExistence type="predicted"/>
<accession>A0A8S1FBS2</accession>
<feature type="signal peptide" evidence="1">
    <location>
        <begin position="1"/>
        <end position="17"/>
    </location>
</feature>
<dbReference type="EMBL" id="CADEPM010000009">
    <property type="protein sequence ID" value="CAB3409637.1"/>
    <property type="molecule type" value="Genomic_DNA"/>
</dbReference>
<dbReference type="InterPro" id="IPR007284">
    <property type="entry name" value="Ground-like_dom"/>
</dbReference>
<keyword evidence="4" id="KW-1185">Reference proteome</keyword>
<feature type="domain" description="Ground-like" evidence="2">
    <location>
        <begin position="73"/>
        <end position="145"/>
    </location>
</feature>
<sequence>MLYKFLVLSALIHITSQFLFPTVTPNNGCCCGGPPPPPPPSCGCGSGCGGRKKREVGHVRGHITHENHDEINNQCNSREFSDVILKNLGRSSLKSTRDAIYKELDQLYPENVFSVVCVASGVASFQADASRYCMEGKGNQTCYVFEF</sequence>
<protein>
    <recommendedName>
        <fullName evidence="2">Ground-like domain-containing protein</fullName>
    </recommendedName>
</protein>
<dbReference type="Pfam" id="PF04155">
    <property type="entry name" value="Ground-like"/>
    <property type="match status" value="1"/>
</dbReference>